<dbReference type="Proteomes" id="UP000001038">
    <property type="component" value="Chromosome 7"/>
</dbReference>
<dbReference type="PANTHER" id="PTHR40657:SF1">
    <property type="entry name" value="RIKEN CDNA 2310039H08 GENE"/>
    <property type="match status" value="1"/>
</dbReference>
<name>A0A3B3IJ16_ORYLA</name>
<keyword evidence="4" id="KW-1185">Reference proteome</keyword>
<dbReference type="Ensembl" id="ENSORLT00000032176.1">
    <property type="protein sequence ID" value="ENSORLP00000043692.1"/>
    <property type="gene ID" value="ENSORLG00000029988.1"/>
</dbReference>
<protein>
    <recommendedName>
        <fullName evidence="2">Peroxisomal membrane protein PEX14-like KPWE domain-containing protein</fullName>
    </recommendedName>
</protein>
<dbReference type="Bgee" id="ENSORLG00000029988">
    <property type="expression patterns" value="Expressed in testis and 15 other cell types or tissues"/>
</dbReference>
<feature type="compositionally biased region" description="Polar residues" evidence="1">
    <location>
        <begin position="59"/>
        <end position="68"/>
    </location>
</feature>
<evidence type="ECO:0000313" key="4">
    <source>
        <dbReference type="Proteomes" id="UP000001038"/>
    </source>
</evidence>
<reference evidence="3 4" key="1">
    <citation type="journal article" date="2007" name="Nature">
        <title>The medaka draft genome and insights into vertebrate genome evolution.</title>
        <authorList>
            <person name="Kasahara M."/>
            <person name="Naruse K."/>
            <person name="Sasaki S."/>
            <person name="Nakatani Y."/>
            <person name="Qu W."/>
            <person name="Ahsan B."/>
            <person name="Yamada T."/>
            <person name="Nagayasu Y."/>
            <person name="Doi K."/>
            <person name="Kasai Y."/>
            <person name="Jindo T."/>
            <person name="Kobayashi D."/>
            <person name="Shimada A."/>
            <person name="Toyoda A."/>
            <person name="Kuroki Y."/>
            <person name="Fujiyama A."/>
            <person name="Sasaki T."/>
            <person name="Shimizu A."/>
            <person name="Asakawa S."/>
            <person name="Shimizu N."/>
            <person name="Hashimoto S."/>
            <person name="Yang J."/>
            <person name="Lee Y."/>
            <person name="Matsushima K."/>
            <person name="Sugano S."/>
            <person name="Sakaizumi M."/>
            <person name="Narita T."/>
            <person name="Ohishi K."/>
            <person name="Haga S."/>
            <person name="Ohta F."/>
            <person name="Nomoto H."/>
            <person name="Nogata K."/>
            <person name="Morishita T."/>
            <person name="Endo T."/>
            <person name="Shin-I T."/>
            <person name="Takeda H."/>
            <person name="Morishita S."/>
            <person name="Kohara Y."/>
        </authorList>
    </citation>
    <scope>NUCLEOTIDE SEQUENCE [LARGE SCALE GENOMIC DNA]</scope>
    <source>
        <strain evidence="3 4">Hd-rR</strain>
    </source>
</reference>
<dbReference type="AlphaFoldDB" id="A0A3B3IJ16"/>
<feature type="domain" description="Peroxisomal membrane protein PEX14-like KPWE" evidence="2">
    <location>
        <begin position="32"/>
        <end position="78"/>
    </location>
</feature>
<dbReference type="GeneTree" id="ENSGT00440000034488"/>
<evidence type="ECO:0000313" key="3">
    <source>
        <dbReference type="Ensembl" id="ENSORLP00000043692.1"/>
    </source>
</evidence>
<dbReference type="STRING" id="8090.ENSORLP00000043692"/>
<dbReference type="Pfam" id="PF17733">
    <property type="entry name" value="KPWE_dom"/>
    <property type="match status" value="1"/>
</dbReference>
<dbReference type="InterPro" id="IPR039995">
    <property type="entry name" value="PEX39"/>
</dbReference>
<reference evidence="3" key="2">
    <citation type="submission" date="2025-08" db="UniProtKB">
        <authorList>
            <consortium name="Ensembl"/>
        </authorList>
    </citation>
    <scope>IDENTIFICATION</scope>
    <source>
        <strain evidence="3">Hd-rR</strain>
    </source>
</reference>
<reference evidence="3" key="3">
    <citation type="submission" date="2025-09" db="UniProtKB">
        <authorList>
            <consortium name="Ensembl"/>
        </authorList>
    </citation>
    <scope>IDENTIFICATION</scope>
    <source>
        <strain evidence="3">Hd-rR</strain>
    </source>
</reference>
<evidence type="ECO:0000259" key="2">
    <source>
        <dbReference type="Pfam" id="PF17733"/>
    </source>
</evidence>
<dbReference type="PANTHER" id="PTHR40657">
    <property type="entry name" value="HYPOTHETICAL PROTEIN LOC681367"/>
    <property type="match status" value="1"/>
</dbReference>
<sequence length="112" mass="12849">MALCKYFLFCFLPKRPRSEDQSRGTCTNSQSRQLSFAEVMQLVQEGKEVPGVTKLDVHASNQSPTPSQMERRQKPWETSPADTSFKKKEKQQKEDGGHVPFFSRFSKLNPSH</sequence>
<dbReference type="InParanoid" id="A0A3B3IJ16"/>
<dbReference type="InterPro" id="IPR040554">
    <property type="entry name" value="KPWE_PEX14_dom"/>
</dbReference>
<organism evidence="3 4">
    <name type="scientific">Oryzias latipes</name>
    <name type="common">Japanese rice fish</name>
    <name type="synonym">Japanese killifish</name>
    <dbReference type="NCBI Taxonomy" id="8090"/>
    <lineage>
        <taxon>Eukaryota</taxon>
        <taxon>Metazoa</taxon>
        <taxon>Chordata</taxon>
        <taxon>Craniata</taxon>
        <taxon>Vertebrata</taxon>
        <taxon>Euteleostomi</taxon>
        <taxon>Actinopterygii</taxon>
        <taxon>Neopterygii</taxon>
        <taxon>Teleostei</taxon>
        <taxon>Neoteleostei</taxon>
        <taxon>Acanthomorphata</taxon>
        <taxon>Ovalentaria</taxon>
        <taxon>Atherinomorphae</taxon>
        <taxon>Beloniformes</taxon>
        <taxon>Adrianichthyidae</taxon>
        <taxon>Oryziinae</taxon>
        <taxon>Oryzias</taxon>
    </lineage>
</organism>
<evidence type="ECO:0000256" key="1">
    <source>
        <dbReference type="SAM" id="MobiDB-lite"/>
    </source>
</evidence>
<accession>A0A3B3IJ16</accession>
<feature type="region of interest" description="Disordered" evidence="1">
    <location>
        <begin position="50"/>
        <end position="112"/>
    </location>
</feature>
<proteinExistence type="predicted"/>